<dbReference type="Proteomes" id="UP000324209">
    <property type="component" value="Chromosome"/>
</dbReference>
<reference evidence="2 3" key="1">
    <citation type="submission" date="2019-02" db="EMBL/GenBank/DDBJ databases">
        <title>Complete Genome Sequence and Methylome Analysis of free living Spirochaetas.</title>
        <authorList>
            <person name="Fomenkov A."/>
            <person name="Dubinina G."/>
            <person name="Leshcheva N."/>
            <person name="Mikheeva N."/>
            <person name="Grabovich M."/>
            <person name="Vincze T."/>
            <person name="Roberts R.J."/>
        </authorList>
    </citation>
    <scope>NUCLEOTIDE SEQUENCE [LARGE SCALE GENOMIC DNA]</scope>
    <source>
        <strain evidence="2 3">K2</strain>
    </source>
</reference>
<dbReference type="InterPro" id="IPR002881">
    <property type="entry name" value="DUF58"/>
</dbReference>
<dbReference type="KEGG" id="ock:EXM22_04455"/>
<dbReference type="SUPFAM" id="SSF53300">
    <property type="entry name" value="vWA-like"/>
    <property type="match status" value="1"/>
</dbReference>
<keyword evidence="3" id="KW-1185">Reference proteome</keyword>
<gene>
    <name evidence="2" type="ORF">EXM22_04455</name>
</gene>
<protein>
    <submittedName>
        <fullName evidence="2">DUF58 domain-containing protein</fullName>
    </submittedName>
</protein>
<feature type="domain" description="DUF58" evidence="1">
    <location>
        <begin position="42"/>
        <end position="253"/>
    </location>
</feature>
<dbReference type="OrthoDB" id="9776116at2"/>
<dbReference type="Pfam" id="PF01882">
    <property type="entry name" value="DUF58"/>
    <property type="match status" value="1"/>
</dbReference>
<organism evidence="2 3">
    <name type="scientific">Oceanispirochaeta crateris</name>
    <dbReference type="NCBI Taxonomy" id="2518645"/>
    <lineage>
        <taxon>Bacteria</taxon>
        <taxon>Pseudomonadati</taxon>
        <taxon>Spirochaetota</taxon>
        <taxon>Spirochaetia</taxon>
        <taxon>Spirochaetales</taxon>
        <taxon>Spirochaetaceae</taxon>
        <taxon>Oceanispirochaeta</taxon>
    </lineage>
</organism>
<accession>A0A5C1QKZ1</accession>
<dbReference type="PANTHER" id="PTHR33608:SF6">
    <property type="entry name" value="BLL2464 PROTEIN"/>
    <property type="match status" value="1"/>
</dbReference>
<dbReference type="CDD" id="cd00198">
    <property type="entry name" value="vWFA"/>
    <property type="match status" value="1"/>
</dbReference>
<dbReference type="InterPro" id="IPR036465">
    <property type="entry name" value="vWFA_dom_sf"/>
</dbReference>
<dbReference type="PANTHER" id="PTHR33608">
    <property type="entry name" value="BLL2464 PROTEIN"/>
    <property type="match status" value="1"/>
</dbReference>
<evidence type="ECO:0000313" key="2">
    <source>
        <dbReference type="EMBL" id="QEN07274.1"/>
    </source>
</evidence>
<evidence type="ECO:0000313" key="3">
    <source>
        <dbReference type="Proteomes" id="UP000324209"/>
    </source>
</evidence>
<dbReference type="Gene3D" id="3.40.50.410">
    <property type="entry name" value="von Willebrand factor, type A domain"/>
    <property type="match status" value="1"/>
</dbReference>
<dbReference type="AlphaFoldDB" id="A0A5C1QKZ1"/>
<name>A0A5C1QKZ1_9SPIO</name>
<proteinExistence type="predicted"/>
<dbReference type="EMBL" id="CP036150">
    <property type="protein sequence ID" value="QEN07274.1"/>
    <property type="molecule type" value="Genomic_DNA"/>
</dbReference>
<dbReference type="RefSeq" id="WP_149485356.1">
    <property type="nucleotide sequence ID" value="NZ_CP036150.1"/>
</dbReference>
<evidence type="ECO:0000259" key="1">
    <source>
        <dbReference type="Pfam" id="PF01882"/>
    </source>
</evidence>
<sequence>MIDRELAARLERIRVLTRRKITSTFAGDYSSAFKGRGMEFEEVRPYQPGDEIKFIDWNVTARSGEPYIKVFREERELTMMLLLDLSPSGLFSSTQKSKNQLAAELCAMLAYTAVSSHDKVGLCVFTDQVEKVIPPGRGNKHVMHLIQDVMTFKPSGQGTSLSAALEYMNRILKKRSILFLISDFHDRGYETHLARAAEKHDLVCIQLLDPREESAPHKGLFRFKDPETGETILFDGRNRKGRVEWERLYHERQMRLKTLVKEKGADLLTLHAGEDWILPLTRFFLGRGERP</sequence>